<dbReference type="PANTHER" id="PTHR13847:SF274">
    <property type="entry name" value="RIESKE 2FE-2S IRON-SULFUR PROTEIN YHFW-RELATED"/>
    <property type="match status" value="1"/>
</dbReference>
<dbReference type="EMBL" id="JAGEMK010000001">
    <property type="protein sequence ID" value="MBO1750988.1"/>
    <property type="molecule type" value="Genomic_DNA"/>
</dbReference>
<name>A0A939LNU5_9CELL</name>
<keyword evidence="3" id="KW-0408">Iron</keyword>
<dbReference type="GO" id="GO:0051537">
    <property type="term" value="F:2 iron, 2 sulfur cluster binding"/>
    <property type="evidence" value="ECO:0007669"/>
    <property type="project" value="UniProtKB-KW"/>
</dbReference>
<proteinExistence type="predicted"/>
<gene>
    <name evidence="6" type="ORF">J4G33_04145</name>
</gene>
<dbReference type="SUPFAM" id="SSF50022">
    <property type="entry name" value="ISP domain"/>
    <property type="match status" value="1"/>
</dbReference>
<comment type="caution">
    <text evidence="6">The sequence shown here is derived from an EMBL/GenBank/DDBJ whole genome shotgun (WGS) entry which is preliminary data.</text>
</comment>
<dbReference type="PROSITE" id="PS51296">
    <property type="entry name" value="RIESKE"/>
    <property type="match status" value="1"/>
</dbReference>
<dbReference type="Pfam" id="PF01266">
    <property type="entry name" value="DAO"/>
    <property type="match status" value="1"/>
</dbReference>
<evidence type="ECO:0000259" key="5">
    <source>
        <dbReference type="PROSITE" id="PS51296"/>
    </source>
</evidence>
<dbReference type="PANTHER" id="PTHR13847">
    <property type="entry name" value="SARCOSINE DEHYDROGENASE-RELATED"/>
    <property type="match status" value="1"/>
</dbReference>
<sequence>MDLTGAARHPLWADTAPAGHATPHRPLDGDLTCEVAVVGAGIVGLTLAVELARAGRRVVVLEARHVGAGTTGGSSAKVSLAQGTRFSELGRHHGTDVLTRYAQANLAGQRWVRAHAEATGVEHAVRDGITYATSPEGRSTLEGEVAAMRSAGLEVELLEDAGLPFATTGALRVAGQLQIDPQAYLHTVLGHALAAGVRVHAGTRVDGVSTGSPREVRCSTATGRARVRADHVVIAAGSPLLDRSGFFARLEAERSHCIAVRVAGPRPEGMYLSVDSPSRTVRQAGQDLLVVGGNGHPTGRAQDVGSRVEDLERWAVEHLGAVQTTHRWAAQDYRTTDGLPFVGRYEPWSTDLWVATGFAKWGMTAGTAAALALHAQLEGRTEDWAQDWDPWRTDVAAQAPRAASINGLVARELTVGWAQAMSSPAPDPAEVGEGQGAVGREGLRPVAVSRVDGEVRTVSAICPHLGGVLAWNDGERSWDCPLHGSRFGADGSRLEGPARCGLARLDPR</sequence>
<keyword evidence="7" id="KW-1185">Reference proteome</keyword>
<dbReference type="AlphaFoldDB" id="A0A939LNU5"/>
<dbReference type="Proteomes" id="UP000664209">
    <property type="component" value="Unassembled WGS sequence"/>
</dbReference>
<evidence type="ECO:0000256" key="2">
    <source>
        <dbReference type="ARBA" id="ARBA00022723"/>
    </source>
</evidence>
<evidence type="ECO:0000313" key="7">
    <source>
        <dbReference type="Proteomes" id="UP000664209"/>
    </source>
</evidence>
<dbReference type="Gene3D" id="3.50.50.60">
    <property type="entry name" value="FAD/NAD(P)-binding domain"/>
    <property type="match status" value="1"/>
</dbReference>
<reference evidence="6" key="1">
    <citation type="submission" date="2021-03" db="EMBL/GenBank/DDBJ databases">
        <title>Actinotalea soli sp. nov., isolated from soil.</title>
        <authorList>
            <person name="Ping W."/>
            <person name="Zhang J."/>
        </authorList>
    </citation>
    <scope>NUCLEOTIDE SEQUENCE</scope>
    <source>
        <strain evidence="6">BY-33</strain>
    </source>
</reference>
<dbReference type="InterPro" id="IPR036188">
    <property type="entry name" value="FAD/NAD-bd_sf"/>
</dbReference>
<dbReference type="InterPro" id="IPR036922">
    <property type="entry name" value="Rieske_2Fe-2S_sf"/>
</dbReference>
<dbReference type="GO" id="GO:0046872">
    <property type="term" value="F:metal ion binding"/>
    <property type="evidence" value="ECO:0007669"/>
    <property type="project" value="UniProtKB-KW"/>
</dbReference>
<evidence type="ECO:0000256" key="3">
    <source>
        <dbReference type="ARBA" id="ARBA00023004"/>
    </source>
</evidence>
<dbReference type="Gene3D" id="2.102.10.10">
    <property type="entry name" value="Rieske [2Fe-2S] iron-sulphur domain"/>
    <property type="match status" value="1"/>
</dbReference>
<evidence type="ECO:0000313" key="6">
    <source>
        <dbReference type="EMBL" id="MBO1750988.1"/>
    </source>
</evidence>
<dbReference type="GO" id="GO:0016705">
    <property type="term" value="F:oxidoreductase activity, acting on paired donors, with incorporation or reduction of molecular oxygen"/>
    <property type="evidence" value="ECO:0007669"/>
    <property type="project" value="UniProtKB-ARBA"/>
</dbReference>
<dbReference type="Gene3D" id="3.30.9.10">
    <property type="entry name" value="D-Amino Acid Oxidase, subunit A, domain 2"/>
    <property type="match status" value="1"/>
</dbReference>
<dbReference type="SUPFAM" id="SSF51905">
    <property type="entry name" value="FAD/NAD(P)-binding domain"/>
    <property type="match status" value="1"/>
</dbReference>
<dbReference type="GO" id="GO:0004497">
    <property type="term" value="F:monooxygenase activity"/>
    <property type="evidence" value="ECO:0007669"/>
    <property type="project" value="UniProtKB-ARBA"/>
</dbReference>
<dbReference type="GO" id="GO:0005737">
    <property type="term" value="C:cytoplasm"/>
    <property type="evidence" value="ECO:0007669"/>
    <property type="project" value="TreeGrafter"/>
</dbReference>
<evidence type="ECO:0000256" key="4">
    <source>
        <dbReference type="ARBA" id="ARBA00023014"/>
    </source>
</evidence>
<keyword evidence="4" id="KW-0411">Iron-sulfur</keyword>
<dbReference type="Pfam" id="PF00355">
    <property type="entry name" value="Rieske"/>
    <property type="match status" value="1"/>
</dbReference>
<protein>
    <submittedName>
        <fullName evidence="6">FAD-dependent oxidoreductase</fullName>
    </submittedName>
</protein>
<dbReference type="InterPro" id="IPR006076">
    <property type="entry name" value="FAD-dep_OxRdtase"/>
</dbReference>
<organism evidence="6 7">
    <name type="scientific">Actinotalea soli</name>
    <dbReference type="NCBI Taxonomy" id="2819234"/>
    <lineage>
        <taxon>Bacteria</taxon>
        <taxon>Bacillati</taxon>
        <taxon>Actinomycetota</taxon>
        <taxon>Actinomycetes</taxon>
        <taxon>Micrococcales</taxon>
        <taxon>Cellulomonadaceae</taxon>
        <taxon>Actinotalea</taxon>
    </lineage>
</organism>
<keyword evidence="2" id="KW-0479">Metal-binding</keyword>
<feature type="domain" description="Rieske" evidence="5">
    <location>
        <begin position="417"/>
        <end position="508"/>
    </location>
</feature>
<dbReference type="RefSeq" id="WP_208054585.1">
    <property type="nucleotide sequence ID" value="NZ_JAGEMK010000001.1"/>
</dbReference>
<evidence type="ECO:0000256" key="1">
    <source>
        <dbReference type="ARBA" id="ARBA00022714"/>
    </source>
</evidence>
<keyword evidence="1" id="KW-0001">2Fe-2S</keyword>
<accession>A0A939LNU5</accession>
<dbReference type="InterPro" id="IPR017941">
    <property type="entry name" value="Rieske_2Fe-2S"/>
</dbReference>